<feature type="region of interest" description="Disordered" evidence="1">
    <location>
        <begin position="139"/>
        <end position="159"/>
    </location>
</feature>
<dbReference type="AlphaFoldDB" id="A0A1W1EE62"/>
<sequence>MYIEMKQKDIRVLKEKLWLKNAKKCPVLGKVIALDKMVLDHAHKRNDEVYSPTKGVVREALDKRANAILGKLENALKRTGLGYEEDFDLPTFLRNAADYFEKGAYVDEEGNMYVHPSEVPKEPKLSKSNYNKLKKLYDKEPFTAKRKGQKKKPMPDFPASKKLTKTLKVLFEKYDISPYN</sequence>
<dbReference type="Gene3D" id="3.40.1800.10">
    <property type="entry name" value="His-Me finger endonucleases"/>
    <property type="match status" value="1"/>
</dbReference>
<organism evidence="2">
    <name type="scientific">hydrothermal vent metagenome</name>
    <dbReference type="NCBI Taxonomy" id="652676"/>
    <lineage>
        <taxon>unclassified sequences</taxon>
        <taxon>metagenomes</taxon>
        <taxon>ecological metagenomes</taxon>
    </lineage>
</organism>
<evidence type="ECO:0000256" key="1">
    <source>
        <dbReference type="SAM" id="MobiDB-lite"/>
    </source>
</evidence>
<reference evidence="2" key="1">
    <citation type="submission" date="2016-10" db="EMBL/GenBank/DDBJ databases">
        <authorList>
            <person name="de Groot N.N."/>
        </authorList>
    </citation>
    <scope>NUCLEOTIDE SEQUENCE</scope>
</reference>
<dbReference type="InterPro" id="IPR038563">
    <property type="entry name" value="Endonuclease_7_sf"/>
</dbReference>
<evidence type="ECO:0000313" key="2">
    <source>
        <dbReference type="EMBL" id="SFZ98300.1"/>
    </source>
</evidence>
<protein>
    <submittedName>
        <fullName evidence="2">Uncharacterized protein</fullName>
    </submittedName>
</protein>
<accession>A0A1W1EE62</accession>
<gene>
    <name evidence="2" type="ORF">MNB_SV-5-1813</name>
</gene>
<dbReference type="EMBL" id="FPKX01000044">
    <property type="protein sequence ID" value="SFZ98300.1"/>
    <property type="molecule type" value="Genomic_DNA"/>
</dbReference>
<name>A0A1W1EE62_9ZZZZ</name>
<proteinExistence type="predicted"/>